<dbReference type="SMART" id="SM00342">
    <property type="entry name" value="HTH_ARAC"/>
    <property type="match status" value="1"/>
</dbReference>
<evidence type="ECO:0000313" key="5">
    <source>
        <dbReference type="EMBL" id="TDE30462.1"/>
    </source>
</evidence>
<comment type="caution">
    <text evidence="5">The sequence shown here is derived from an EMBL/GenBank/DDBJ whole genome shotgun (WGS) entry which is preliminary data.</text>
</comment>
<evidence type="ECO:0000256" key="1">
    <source>
        <dbReference type="ARBA" id="ARBA00023015"/>
    </source>
</evidence>
<evidence type="ECO:0000259" key="4">
    <source>
        <dbReference type="PROSITE" id="PS01124"/>
    </source>
</evidence>
<keyword evidence="6" id="KW-1185">Reference proteome</keyword>
<dbReference type="PANTHER" id="PTHR47893">
    <property type="entry name" value="REGULATORY PROTEIN PCHR"/>
    <property type="match status" value="1"/>
</dbReference>
<dbReference type="Gene3D" id="1.10.10.60">
    <property type="entry name" value="Homeodomain-like"/>
    <property type="match status" value="1"/>
</dbReference>
<reference evidence="5 6" key="1">
    <citation type="submission" date="2019-03" db="EMBL/GenBank/DDBJ databases">
        <title>Novel species of Flavobacterium.</title>
        <authorList>
            <person name="Liu Q."/>
            <person name="Xin Y.-H."/>
        </authorList>
    </citation>
    <scope>NUCLEOTIDE SEQUENCE [LARGE SCALE GENOMIC DNA]</scope>
    <source>
        <strain evidence="5 6">LB2P22</strain>
    </source>
</reference>
<dbReference type="SUPFAM" id="SSF158472">
    <property type="entry name" value="HAMP domain-like"/>
    <property type="match status" value="1"/>
</dbReference>
<dbReference type="InterPro" id="IPR018062">
    <property type="entry name" value="HTH_AraC-typ_CS"/>
</dbReference>
<dbReference type="Pfam" id="PF12833">
    <property type="entry name" value="HTH_18"/>
    <property type="match status" value="1"/>
</dbReference>
<accession>A0ABY2DT89</accession>
<sequence>MENQKIQQRIKAIYQMLFEMATGNLAFRIIKTDQDDEVGKMSEMLNKLAGEMHDILLQSGYVNPHYSYQNLVQTTFILDGNFLISNYNAHALQALYYESEELFQVDFGKFIAPQSFSIWNQKKKEASLDDNYHSTVQLIFVTGNNKLLPAFCTISRLRYSDKIIVNSITTILQELLSDPKYVIKINPERQSEAIVMQNLYDYILNHLEEPLPTLKELAVLFDCNEYKLKLGFREFFKTSIYNFYHDERLKRAHLMIQQTKIPLKEIAIMNGFNTYLNFYKAFKKKFKYAPSEVDRSPNEAN</sequence>
<keyword evidence="3" id="KW-0804">Transcription</keyword>
<dbReference type="PROSITE" id="PS00041">
    <property type="entry name" value="HTH_ARAC_FAMILY_1"/>
    <property type="match status" value="1"/>
</dbReference>
<dbReference type="InterPro" id="IPR053142">
    <property type="entry name" value="PchR_regulatory_protein"/>
</dbReference>
<evidence type="ECO:0000313" key="6">
    <source>
        <dbReference type="Proteomes" id="UP000294685"/>
    </source>
</evidence>
<dbReference type="InterPro" id="IPR009057">
    <property type="entry name" value="Homeodomain-like_sf"/>
</dbReference>
<dbReference type="RefSeq" id="WP_126743106.1">
    <property type="nucleotide sequence ID" value="NZ_SMLH01000002.1"/>
</dbReference>
<dbReference type="InterPro" id="IPR035965">
    <property type="entry name" value="PAS-like_dom_sf"/>
</dbReference>
<evidence type="ECO:0000256" key="3">
    <source>
        <dbReference type="ARBA" id="ARBA00023163"/>
    </source>
</evidence>
<protein>
    <submittedName>
        <fullName evidence="5">AraC family transcriptional regulator</fullName>
    </submittedName>
</protein>
<dbReference type="EMBL" id="SMLH01000002">
    <property type="protein sequence ID" value="TDE30462.1"/>
    <property type="molecule type" value="Genomic_DNA"/>
</dbReference>
<name>A0ABY2DT89_9FLAO</name>
<proteinExistence type="predicted"/>
<gene>
    <name evidence="5" type="ORF">E0I61_05550</name>
</gene>
<keyword evidence="2" id="KW-0238">DNA-binding</keyword>
<keyword evidence="1" id="KW-0805">Transcription regulation</keyword>
<dbReference type="PROSITE" id="PS01124">
    <property type="entry name" value="HTH_ARAC_FAMILY_2"/>
    <property type="match status" value="1"/>
</dbReference>
<dbReference type="Proteomes" id="UP000294685">
    <property type="component" value="Unassembled WGS sequence"/>
</dbReference>
<dbReference type="SUPFAM" id="SSF55785">
    <property type="entry name" value="PYP-like sensor domain (PAS domain)"/>
    <property type="match status" value="1"/>
</dbReference>
<dbReference type="InterPro" id="IPR018060">
    <property type="entry name" value="HTH_AraC"/>
</dbReference>
<feature type="domain" description="HTH araC/xylS-type" evidence="4">
    <location>
        <begin position="197"/>
        <end position="296"/>
    </location>
</feature>
<evidence type="ECO:0000256" key="2">
    <source>
        <dbReference type="ARBA" id="ARBA00023125"/>
    </source>
</evidence>
<organism evidence="5 6">
    <name type="scientific">Flavobacterium ranwuense</name>
    <dbReference type="NCBI Taxonomy" id="2541725"/>
    <lineage>
        <taxon>Bacteria</taxon>
        <taxon>Pseudomonadati</taxon>
        <taxon>Bacteroidota</taxon>
        <taxon>Flavobacteriia</taxon>
        <taxon>Flavobacteriales</taxon>
        <taxon>Flavobacteriaceae</taxon>
        <taxon>Flavobacterium</taxon>
    </lineage>
</organism>
<dbReference type="PANTHER" id="PTHR47893:SF1">
    <property type="entry name" value="REGULATORY PROTEIN PCHR"/>
    <property type="match status" value="1"/>
</dbReference>
<dbReference type="SUPFAM" id="SSF46689">
    <property type="entry name" value="Homeodomain-like"/>
    <property type="match status" value="1"/>
</dbReference>